<feature type="domain" description="Tryptophan synthase beta chain-like PALP" evidence="14">
    <location>
        <begin position="373"/>
        <end position="683"/>
    </location>
</feature>
<evidence type="ECO:0000256" key="13">
    <source>
        <dbReference type="RuleBase" id="RU003663"/>
    </source>
</evidence>
<dbReference type="FunFam" id="3.40.50.1100:FF:000001">
    <property type="entry name" value="Tryptophan synthase beta chain"/>
    <property type="match status" value="1"/>
</dbReference>
<dbReference type="InterPro" id="IPR006654">
    <property type="entry name" value="Trp_synth_beta"/>
</dbReference>
<keyword evidence="9 13" id="KW-0663">Pyridoxal phosphate</keyword>
<evidence type="ECO:0000256" key="7">
    <source>
        <dbReference type="ARBA" id="ARBA00022605"/>
    </source>
</evidence>
<sequence>MADALKRVFQQAKEKKRPVFVAFVTSGYPDPEETVDILLGLEEGGADIIEFGIPFTDPLADGPVIQESNNEALKHKIDIDQSLSFISQARARGLKAPVLFMGYYNPMLIYGEEKLVENCKKIGVNGFIVVDLPPEESDHLRKLCTQHGLSYVPLIAPSTTETRIQHLSRISDSFIYIVSRLGTTGFRDEVDKKLPELVGRVRKYTNIPLAVGFGVSTKEHFQIVASHADGVVIGSKIVHVLKSAEKGKRAESVKAYASEVCGLSSGHKYEVDNMNVKVDQNIQNDCVKTDVMTTDKNVPYILSPRFGEFGGQYVPEALFDCIIELEKAFVEAKNDPNFWKEYQSYYDYMGRESKLQFADRLTDAIRADKSTDPMNGARIWLKREDLNHTGSHKINNAIGQVLLAKRIGKTRIIAETGAGQHGVATATVCAKFGLECVVYMGSKDAKRQALNVFRMQLLGATVVPVDSGSQTLKDAINEAMRDWVTNVQNTHYLVGSAIGPHPFPIMVREFQSVIGKEAREQMLKKAGKLPDLVIACVGGGSNAIGTFAPFVDDKDIKIVGVEAGGDGIDTERHSATLSAGKPGVLHGTRTYLLQNDKGQINDTHSISAGLDYPGVGPEHSWLKDTGRVEYVAVTDKEALIGFKMMSQLEGIIPALETSHAIYHAIQLARKMRKDQDILLCVSGRGDKDVDSVKEALPKYGLQVGPDS</sequence>
<evidence type="ECO:0000256" key="11">
    <source>
        <dbReference type="ARBA" id="ARBA00023239"/>
    </source>
</evidence>
<dbReference type="NCBIfam" id="TIGR00263">
    <property type="entry name" value="trpB"/>
    <property type="match status" value="1"/>
</dbReference>
<dbReference type="InterPro" id="IPR013785">
    <property type="entry name" value="Aldolase_TIM"/>
</dbReference>
<reference evidence="15 16" key="1">
    <citation type="journal article" date="2019" name="Environ. Microbiol.">
        <title>At the nexus of three kingdoms: the genome of the mycorrhizal fungus Gigaspora margarita provides insights into plant, endobacterial and fungal interactions.</title>
        <authorList>
            <person name="Venice F."/>
            <person name="Ghignone S."/>
            <person name="Salvioli di Fossalunga A."/>
            <person name="Amselem J."/>
            <person name="Novero M."/>
            <person name="Xianan X."/>
            <person name="Sedzielewska Toro K."/>
            <person name="Morin E."/>
            <person name="Lipzen A."/>
            <person name="Grigoriev I.V."/>
            <person name="Henrissat B."/>
            <person name="Martin F.M."/>
            <person name="Bonfante P."/>
        </authorList>
    </citation>
    <scope>NUCLEOTIDE SEQUENCE [LARGE SCALE GENOMIC DNA]</scope>
    <source>
        <strain evidence="15 16">BEG34</strain>
    </source>
</reference>
<keyword evidence="8 13" id="KW-0822">Tryptophan biosynthesis</keyword>
<dbReference type="Pfam" id="PF00291">
    <property type="entry name" value="PALP"/>
    <property type="match status" value="1"/>
</dbReference>
<gene>
    <name evidence="15" type="ORF">F8M41_011179</name>
</gene>
<dbReference type="UniPathway" id="UPA00035">
    <property type="reaction ID" value="UER00044"/>
</dbReference>
<comment type="caution">
    <text evidence="15">The sequence shown here is derived from an EMBL/GenBank/DDBJ whole genome shotgun (WGS) entry which is preliminary data.</text>
</comment>
<dbReference type="EC" id="4.2.1.20" evidence="5 13"/>
<keyword evidence="11 13" id="KW-0456">Lyase</keyword>
<dbReference type="GO" id="GO:0005737">
    <property type="term" value="C:cytoplasm"/>
    <property type="evidence" value="ECO:0007669"/>
    <property type="project" value="TreeGrafter"/>
</dbReference>
<dbReference type="GO" id="GO:0004834">
    <property type="term" value="F:tryptophan synthase activity"/>
    <property type="evidence" value="ECO:0007669"/>
    <property type="project" value="UniProtKB-EC"/>
</dbReference>
<evidence type="ECO:0000256" key="2">
    <source>
        <dbReference type="ARBA" id="ARBA00004733"/>
    </source>
</evidence>
<dbReference type="PANTHER" id="PTHR48077">
    <property type="entry name" value="TRYPTOPHAN SYNTHASE-RELATED"/>
    <property type="match status" value="1"/>
</dbReference>
<dbReference type="HAMAP" id="MF_00133">
    <property type="entry name" value="Trp_synth_beta"/>
    <property type="match status" value="1"/>
</dbReference>
<comment type="pathway">
    <text evidence="2 13">Amino-acid biosynthesis; L-tryptophan biosynthesis; L-tryptophan from chorismate: step 5/5.</text>
</comment>
<dbReference type="InterPro" id="IPR036052">
    <property type="entry name" value="TrpB-like_PALP_sf"/>
</dbReference>
<evidence type="ECO:0000256" key="8">
    <source>
        <dbReference type="ARBA" id="ARBA00022822"/>
    </source>
</evidence>
<dbReference type="OrthoDB" id="10050244at2759"/>
<comment type="similarity">
    <text evidence="4">In the N-terminal section; belongs to the TrpA family.</text>
</comment>
<evidence type="ECO:0000313" key="16">
    <source>
        <dbReference type="Proteomes" id="UP000439903"/>
    </source>
</evidence>
<dbReference type="PANTHER" id="PTHR48077:SF3">
    <property type="entry name" value="TRYPTOPHAN SYNTHASE"/>
    <property type="match status" value="1"/>
</dbReference>
<dbReference type="EMBL" id="WTPW01002296">
    <property type="protein sequence ID" value="KAF0387541.1"/>
    <property type="molecule type" value="Genomic_DNA"/>
</dbReference>
<dbReference type="InterPro" id="IPR023026">
    <property type="entry name" value="Trp_synth_beta/beta-like"/>
</dbReference>
<evidence type="ECO:0000259" key="14">
    <source>
        <dbReference type="Pfam" id="PF00291"/>
    </source>
</evidence>
<evidence type="ECO:0000256" key="12">
    <source>
        <dbReference type="ARBA" id="ARBA00049047"/>
    </source>
</evidence>
<dbReference type="AlphaFoldDB" id="A0A8H3X0C4"/>
<evidence type="ECO:0000256" key="5">
    <source>
        <dbReference type="ARBA" id="ARBA00012043"/>
    </source>
</evidence>
<dbReference type="CDD" id="cd06446">
    <property type="entry name" value="Trp-synth_B"/>
    <property type="match status" value="1"/>
</dbReference>
<evidence type="ECO:0000256" key="1">
    <source>
        <dbReference type="ARBA" id="ARBA00001933"/>
    </source>
</evidence>
<dbReference type="Proteomes" id="UP000439903">
    <property type="component" value="Unassembled WGS sequence"/>
</dbReference>
<dbReference type="Gene3D" id="3.40.50.1100">
    <property type="match status" value="2"/>
</dbReference>
<dbReference type="FunFam" id="3.20.20.70:FF:000151">
    <property type="entry name" value="Tryptophan synthase"/>
    <property type="match status" value="1"/>
</dbReference>
<protein>
    <recommendedName>
        <fullName evidence="6 13">Tryptophan synthase</fullName>
        <ecNumber evidence="5 13">4.2.1.20</ecNumber>
    </recommendedName>
</protein>
<dbReference type="InterPro" id="IPR011060">
    <property type="entry name" value="RibuloseP-bd_barrel"/>
</dbReference>
<keyword evidence="10 13" id="KW-0057">Aromatic amino acid biosynthesis</keyword>
<name>A0A8H3X0C4_GIGMA</name>
<proteinExistence type="inferred from homology"/>
<dbReference type="InterPro" id="IPR001926">
    <property type="entry name" value="TrpB-like_PALP"/>
</dbReference>
<evidence type="ECO:0000256" key="10">
    <source>
        <dbReference type="ARBA" id="ARBA00023141"/>
    </source>
</evidence>
<dbReference type="PROSITE" id="PS00168">
    <property type="entry name" value="TRP_SYNTHASE_BETA"/>
    <property type="match status" value="1"/>
</dbReference>
<dbReference type="InterPro" id="IPR006653">
    <property type="entry name" value="Trp_synth_b_CS"/>
</dbReference>
<comment type="catalytic activity">
    <reaction evidence="12 13">
        <text>(1S,2R)-1-C-(indol-3-yl)glycerol 3-phosphate + L-serine = D-glyceraldehyde 3-phosphate + L-tryptophan + H2O</text>
        <dbReference type="Rhea" id="RHEA:10532"/>
        <dbReference type="ChEBI" id="CHEBI:15377"/>
        <dbReference type="ChEBI" id="CHEBI:33384"/>
        <dbReference type="ChEBI" id="CHEBI:57912"/>
        <dbReference type="ChEBI" id="CHEBI:58866"/>
        <dbReference type="ChEBI" id="CHEBI:59776"/>
        <dbReference type="EC" id="4.2.1.20"/>
    </reaction>
</comment>
<evidence type="ECO:0000313" key="15">
    <source>
        <dbReference type="EMBL" id="KAF0387541.1"/>
    </source>
</evidence>
<dbReference type="NCBIfam" id="TIGR00262">
    <property type="entry name" value="trpA"/>
    <property type="match status" value="1"/>
</dbReference>
<evidence type="ECO:0000256" key="6">
    <source>
        <dbReference type="ARBA" id="ARBA00018724"/>
    </source>
</evidence>
<evidence type="ECO:0000256" key="4">
    <source>
        <dbReference type="ARBA" id="ARBA00006095"/>
    </source>
</evidence>
<comment type="cofactor">
    <cofactor evidence="1 13">
        <name>pyridoxal 5'-phosphate</name>
        <dbReference type="ChEBI" id="CHEBI:597326"/>
    </cofactor>
</comment>
<keyword evidence="16" id="KW-1185">Reference proteome</keyword>
<dbReference type="SUPFAM" id="SSF53686">
    <property type="entry name" value="Tryptophan synthase beta subunit-like PLP-dependent enzymes"/>
    <property type="match status" value="1"/>
</dbReference>
<dbReference type="SUPFAM" id="SSF51366">
    <property type="entry name" value="Ribulose-phoshate binding barrel"/>
    <property type="match status" value="1"/>
</dbReference>
<organism evidence="15 16">
    <name type="scientific">Gigaspora margarita</name>
    <dbReference type="NCBI Taxonomy" id="4874"/>
    <lineage>
        <taxon>Eukaryota</taxon>
        <taxon>Fungi</taxon>
        <taxon>Fungi incertae sedis</taxon>
        <taxon>Mucoromycota</taxon>
        <taxon>Glomeromycotina</taxon>
        <taxon>Glomeromycetes</taxon>
        <taxon>Diversisporales</taxon>
        <taxon>Gigasporaceae</taxon>
        <taxon>Gigaspora</taxon>
    </lineage>
</organism>
<dbReference type="Gene3D" id="3.20.20.70">
    <property type="entry name" value="Aldolase class I"/>
    <property type="match status" value="1"/>
</dbReference>
<accession>A0A8H3X0C4</accession>
<dbReference type="HAMAP" id="MF_00131">
    <property type="entry name" value="Trp_synth_alpha"/>
    <property type="match status" value="1"/>
</dbReference>
<dbReference type="InterPro" id="IPR002028">
    <property type="entry name" value="Trp_synthase_suA"/>
</dbReference>
<keyword evidence="7 13" id="KW-0028">Amino-acid biosynthesis</keyword>
<comment type="similarity">
    <text evidence="3">In the C-terminal section; belongs to the TrpB family.</text>
</comment>
<evidence type="ECO:0000256" key="3">
    <source>
        <dbReference type="ARBA" id="ARBA00005761"/>
    </source>
</evidence>
<dbReference type="CDD" id="cd04724">
    <property type="entry name" value="Tryptophan_synthase_alpha"/>
    <property type="match status" value="1"/>
</dbReference>
<dbReference type="Pfam" id="PF00290">
    <property type="entry name" value="Trp_syntA"/>
    <property type="match status" value="1"/>
</dbReference>
<evidence type="ECO:0000256" key="9">
    <source>
        <dbReference type="ARBA" id="ARBA00022898"/>
    </source>
</evidence>
<dbReference type="FunFam" id="3.40.50.1100:FF:000004">
    <property type="entry name" value="Tryptophan synthase beta chain"/>
    <property type="match status" value="1"/>
</dbReference>